<gene>
    <name evidence="2" type="ORF">M2283_005415</name>
</gene>
<dbReference type="Gene3D" id="3.30.310.50">
    <property type="entry name" value="Alpha-D-phosphohexomutase, C-terminal domain"/>
    <property type="match status" value="1"/>
</dbReference>
<sequence>MFTAEAHIETDRPSRYLRQLCKHFANQGRHLGHRPRTHAANNGDSDIDDTEARTDNHTSAGTRPDQIHVDWTDTDGTVQLPWGTCTLQAVPGELTLRAQSPDEEGLRRLQDLVTTHVHRFSGRDPLRVDWQRTQAAT</sequence>
<keyword evidence="3" id="KW-1185">Reference proteome</keyword>
<proteinExistence type="predicted"/>
<accession>A0ABT6LPA1</accession>
<reference evidence="2 3" key="1">
    <citation type="submission" date="2023-04" db="EMBL/GenBank/DDBJ databases">
        <title>Forest soil microbial communities from Buena Vista Peninsula, Colon Province, Panama.</title>
        <authorList>
            <person name="Bouskill N."/>
        </authorList>
    </citation>
    <scope>NUCLEOTIDE SEQUENCE [LARGE SCALE GENOMIC DNA]</scope>
    <source>
        <strain evidence="2 3">GGS1</strain>
    </source>
</reference>
<name>A0ABT6LPA1_9ACTN</name>
<evidence type="ECO:0008006" key="4">
    <source>
        <dbReference type="Google" id="ProtNLM"/>
    </source>
</evidence>
<dbReference type="InterPro" id="IPR014543">
    <property type="entry name" value="UCP028291"/>
</dbReference>
<dbReference type="EMBL" id="JARXVH010000008">
    <property type="protein sequence ID" value="MDH6218083.1"/>
    <property type="molecule type" value="Genomic_DNA"/>
</dbReference>
<organism evidence="2 3">
    <name type="scientific">Streptomyces pseudovenezuelae</name>
    <dbReference type="NCBI Taxonomy" id="67350"/>
    <lineage>
        <taxon>Bacteria</taxon>
        <taxon>Bacillati</taxon>
        <taxon>Actinomycetota</taxon>
        <taxon>Actinomycetes</taxon>
        <taxon>Kitasatosporales</taxon>
        <taxon>Streptomycetaceae</taxon>
        <taxon>Streptomyces</taxon>
        <taxon>Streptomyces aurantiacus group</taxon>
    </lineage>
</organism>
<dbReference type="Pfam" id="PF09981">
    <property type="entry name" value="DUF2218"/>
    <property type="match status" value="1"/>
</dbReference>
<dbReference type="Proteomes" id="UP001160499">
    <property type="component" value="Unassembled WGS sequence"/>
</dbReference>
<evidence type="ECO:0000313" key="2">
    <source>
        <dbReference type="EMBL" id="MDH6218083.1"/>
    </source>
</evidence>
<protein>
    <recommendedName>
        <fullName evidence="4">DUF2218 domain-containing protein</fullName>
    </recommendedName>
</protein>
<comment type="caution">
    <text evidence="2">The sequence shown here is derived from an EMBL/GenBank/DDBJ whole genome shotgun (WGS) entry which is preliminary data.</text>
</comment>
<feature type="region of interest" description="Disordered" evidence="1">
    <location>
        <begin position="28"/>
        <end position="69"/>
    </location>
</feature>
<dbReference type="RefSeq" id="WP_280878963.1">
    <property type="nucleotide sequence ID" value="NZ_JARXVH010000008.1"/>
</dbReference>
<evidence type="ECO:0000256" key="1">
    <source>
        <dbReference type="SAM" id="MobiDB-lite"/>
    </source>
</evidence>
<evidence type="ECO:0000313" key="3">
    <source>
        <dbReference type="Proteomes" id="UP001160499"/>
    </source>
</evidence>